<evidence type="ECO:0000259" key="7">
    <source>
        <dbReference type="PROSITE" id="PS50025"/>
    </source>
</evidence>
<evidence type="ECO:0000256" key="6">
    <source>
        <dbReference type="SAM" id="SignalP"/>
    </source>
</evidence>
<dbReference type="GeneID" id="115804679"/>
<name>A0A6J2UP40_CHACN</name>
<organism evidence="8 9">
    <name type="scientific">Chanos chanos</name>
    <name type="common">Milkfish</name>
    <name type="synonym">Mugil chanos</name>
    <dbReference type="NCBI Taxonomy" id="29144"/>
    <lineage>
        <taxon>Eukaryota</taxon>
        <taxon>Metazoa</taxon>
        <taxon>Chordata</taxon>
        <taxon>Craniata</taxon>
        <taxon>Vertebrata</taxon>
        <taxon>Euteleostomi</taxon>
        <taxon>Actinopterygii</taxon>
        <taxon>Neopterygii</taxon>
        <taxon>Teleostei</taxon>
        <taxon>Ostariophysi</taxon>
        <taxon>Gonorynchiformes</taxon>
        <taxon>Chanidae</taxon>
        <taxon>Chanos</taxon>
    </lineage>
</organism>
<keyword evidence="8" id="KW-1185">Reference proteome</keyword>
<evidence type="ECO:0000256" key="2">
    <source>
        <dbReference type="ARBA" id="ARBA00022525"/>
    </source>
</evidence>
<accession>A0A6J2UP40</accession>
<dbReference type="RefSeq" id="XP_030621047.1">
    <property type="nucleotide sequence ID" value="XM_030765187.1"/>
</dbReference>
<evidence type="ECO:0000313" key="9">
    <source>
        <dbReference type="RefSeq" id="XP_030621047.1"/>
    </source>
</evidence>
<dbReference type="InterPro" id="IPR001791">
    <property type="entry name" value="Laminin_G"/>
</dbReference>
<feature type="domain" description="Laminin G" evidence="7">
    <location>
        <begin position="43"/>
        <end position="217"/>
    </location>
</feature>
<dbReference type="InParanoid" id="A0A6J2UP40"/>
<dbReference type="AlphaFoldDB" id="A0A6J2UP40"/>
<evidence type="ECO:0000256" key="5">
    <source>
        <dbReference type="PROSITE-ProRule" id="PRU00122"/>
    </source>
</evidence>
<dbReference type="PANTHER" id="PTHR24040">
    <property type="entry name" value="LAMININ G-LIKE DOMAIN-CONTAINING PROTEIN"/>
    <property type="match status" value="1"/>
</dbReference>
<dbReference type="SMART" id="SM00282">
    <property type="entry name" value="LamG"/>
    <property type="match status" value="2"/>
</dbReference>
<reference evidence="9" key="1">
    <citation type="submission" date="2025-08" db="UniProtKB">
        <authorList>
            <consortium name="RefSeq"/>
        </authorList>
    </citation>
    <scope>IDENTIFICATION</scope>
</reference>
<sequence length="408" mass="44191">MAFKLYLAFLMLELGKTVSGATLRQHKDSIRCHTFDDSRSAHLLYMGNSSSGGLPILQYEVSELISFDSEFELRTLDPEGIIFFGDIGGQQNFFLLAVVKGHLSVQTSTGDGGVLISDGPFISDGQWKKIMVKKLEGAVSVSVDGHPGVIVKQSQESQRAEGSNGLLRIVIGNSISGSGALLGLNPMLDGCMRRWDWVKQDSSVLLRTLQESPSQRCWVDIAPGAYFPGNGSVGFSPLMLWNASWLADGSSWRLSVELALRPVSDSGTLFTVVDSDGTRVISLSLHRPTWEIVLHHQAKELSFPPTTCSGGVLVLQLEVGAGQVVMVLNEKPVMMTLKEEDFQELKSVWSQSGSMVYLGGEPDGSSSLHGCMQVKVQGVHVDLDQASSRLGDIHSHSCPASLDIRDGK</sequence>
<comment type="subcellular location">
    <subcellularLocation>
        <location evidence="1">Secreted</location>
    </subcellularLocation>
</comment>
<dbReference type="InterPro" id="IPR013320">
    <property type="entry name" value="ConA-like_dom_sf"/>
</dbReference>
<feature type="chain" id="PRO_5026669611" evidence="6">
    <location>
        <begin position="21"/>
        <end position="408"/>
    </location>
</feature>
<evidence type="ECO:0000256" key="3">
    <source>
        <dbReference type="ARBA" id="ARBA00023157"/>
    </source>
</evidence>
<proteinExistence type="predicted"/>
<dbReference type="PANTHER" id="PTHR24040:SF15">
    <property type="entry name" value="VITAMIN K-DEPENDENT PROTEIN S-LIKE"/>
    <property type="match status" value="1"/>
</dbReference>
<keyword evidence="6" id="KW-0732">Signal</keyword>
<evidence type="ECO:0000256" key="4">
    <source>
        <dbReference type="ARBA" id="ARBA00023180"/>
    </source>
</evidence>
<dbReference type="SUPFAM" id="SSF49899">
    <property type="entry name" value="Concanavalin A-like lectins/glucanases"/>
    <property type="match status" value="2"/>
</dbReference>
<dbReference type="OrthoDB" id="6275838at2759"/>
<dbReference type="Pfam" id="PF00054">
    <property type="entry name" value="Laminin_G_1"/>
    <property type="match status" value="1"/>
</dbReference>
<keyword evidence="2" id="KW-0964">Secreted</keyword>
<dbReference type="Gene3D" id="2.60.120.200">
    <property type="match status" value="2"/>
</dbReference>
<dbReference type="CDD" id="cd00110">
    <property type="entry name" value="LamG"/>
    <property type="match status" value="1"/>
</dbReference>
<evidence type="ECO:0000256" key="1">
    <source>
        <dbReference type="ARBA" id="ARBA00004613"/>
    </source>
</evidence>
<keyword evidence="4" id="KW-0325">Glycoprotein</keyword>
<comment type="caution">
    <text evidence="5">Lacks conserved residue(s) required for the propagation of feature annotation.</text>
</comment>
<dbReference type="PROSITE" id="PS50025">
    <property type="entry name" value="LAM_G_DOMAIN"/>
    <property type="match status" value="1"/>
</dbReference>
<evidence type="ECO:0000313" key="8">
    <source>
        <dbReference type="Proteomes" id="UP000504632"/>
    </source>
</evidence>
<protein>
    <submittedName>
        <fullName evidence="9">Vitamin K-dependent protein S-like</fullName>
    </submittedName>
</protein>
<feature type="signal peptide" evidence="6">
    <location>
        <begin position="1"/>
        <end position="20"/>
    </location>
</feature>
<dbReference type="Proteomes" id="UP000504632">
    <property type="component" value="Chromosome 2"/>
</dbReference>
<gene>
    <name evidence="9" type="primary">LOC115804679</name>
</gene>
<dbReference type="GO" id="GO:0005576">
    <property type="term" value="C:extracellular region"/>
    <property type="evidence" value="ECO:0007669"/>
    <property type="project" value="UniProtKB-SubCell"/>
</dbReference>
<dbReference type="InterPro" id="IPR051145">
    <property type="entry name" value="GAS-SHBG-PROS"/>
</dbReference>
<keyword evidence="3" id="KW-1015">Disulfide bond</keyword>